<dbReference type="InterPro" id="IPR050325">
    <property type="entry name" value="Prot/Nucl_acid_deglycase"/>
</dbReference>
<dbReference type="Proteomes" id="UP001163046">
    <property type="component" value="Unassembled WGS sequence"/>
</dbReference>
<keyword evidence="3" id="KW-1185">Reference proteome</keyword>
<dbReference type="GO" id="GO:0046295">
    <property type="term" value="P:glycolate biosynthetic process"/>
    <property type="evidence" value="ECO:0007669"/>
    <property type="project" value="TreeGrafter"/>
</dbReference>
<proteinExistence type="predicted"/>
<comment type="caution">
    <text evidence="2">The sequence shown here is derived from an EMBL/GenBank/DDBJ whole genome shotgun (WGS) entry which is preliminary data.</text>
</comment>
<dbReference type="Pfam" id="PF01965">
    <property type="entry name" value="DJ-1_PfpI"/>
    <property type="match status" value="1"/>
</dbReference>
<gene>
    <name evidence="2" type="primary">PARK7_1</name>
    <name evidence="2" type="ORF">OS493_014111</name>
</gene>
<dbReference type="PANTHER" id="PTHR48094:SF12">
    <property type="entry name" value="PARKINSON DISEASE PROTEIN 7 HOMOLOG"/>
    <property type="match status" value="1"/>
</dbReference>
<dbReference type="EMBL" id="MU826356">
    <property type="protein sequence ID" value="KAJ7379706.1"/>
    <property type="molecule type" value="Genomic_DNA"/>
</dbReference>
<evidence type="ECO:0000259" key="1">
    <source>
        <dbReference type="Pfam" id="PF01965"/>
    </source>
</evidence>
<dbReference type="PANTHER" id="PTHR48094">
    <property type="entry name" value="PROTEIN/NUCLEIC ACID DEGLYCASE DJ-1-RELATED"/>
    <property type="match status" value="1"/>
</dbReference>
<dbReference type="AlphaFoldDB" id="A0A9X0CY00"/>
<keyword evidence="2" id="KW-0378">Hydrolase</keyword>
<dbReference type="OrthoDB" id="543156at2759"/>
<dbReference type="SUPFAM" id="SSF52317">
    <property type="entry name" value="Class I glutamine amidotransferase-like"/>
    <property type="match status" value="1"/>
</dbReference>
<dbReference type="InterPro" id="IPR002818">
    <property type="entry name" value="DJ-1/PfpI"/>
</dbReference>
<dbReference type="GO" id="GO:0005634">
    <property type="term" value="C:nucleus"/>
    <property type="evidence" value="ECO:0007669"/>
    <property type="project" value="TreeGrafter"/>
</dbReference>
<dbReference type="Gene3D" id="3.40.50.880">
    <property type="match status" value="1"/>
</dbReference>
<name>A0A9X0CY00_9CNID</name>
<accession>A0A9X0CY00</accession>
<feature type="domain" description="DJ-1/PfpI" evidence="1">
    <location>
        <begin position="56"/>
        <end position="142"/>
    </location>
</feature>
<protein>
    <submittedName>
        <fullName evidence="2">Protein deglycase DJ-1zDJ-1</fullName>
        <ecNumber evidence="2">3.5.1.124</ecNumber>
    </submittedName>
</protein>
<dbReference type="GO" id="GO:0006979">
    <property type="term" value="P:response to oxidative stress"/>
    <property type="evidence" value="ECO:0007669"/>
    <property type="project" value="TreeGrafter"/>
</dbReference>
<dbReference type="EC" id="3.5.1.124" evidence="2"/>
<dbReference type="InterPro" id="IPR029062">
    <property type="entry name" value="Class_I_gatase-like"/>
</dbReference>
<dbReference type="GO" id="GO:0005739">
    <property type="term" value="C:mitochondrion"/>
    <property type="evidence" value="ECO:0007669"/>
    <property type="project" value="TreeGrafter"/>
</dbReference>
<evidence type="ECO:0000313" key="3">
    <source>
        <dbReference type="Proteomes" id="UP001163046"/>
    </source>
</evidence>
<dbReference type="GO" id="GO:0036524">
    <property type="term" value="F:protein deglycase activity"/>
    <property type="evidence" value="ECO:0007669"/>
    <property type="project" value="UniProtKB-EC"/>
</dbReference>
<evidence type="ECO:0000313" key="2">
    <source>
        <dbReference type="EMBL" id="KAJ7379706.1"/>
    </source>
</evidence>
<dbReference type="GO" id="GO:1903189">
    <property type="term" value="P:glyoxal metabolic process"/>
    <property type="evidence" value="ECO:0007669"/>
    <property type="project" value="TreeGrafter"/>
</dbReference>
<organism evidence="2 3">
    <name type="scientific">Desmophyllum pertusum</name>
    <dbReference type="NCBI Taxonomy" id="174260"/>
    <lineage>
        <taxon>Eukaryota</taxon>
        <taxon>Metazoa</taxon>
        <taxon>Cnidaria</taxon>
        <taxon>Anthozoa</taxon>
        <taxon>Hexacorallia</taxon>
        <taxon>Scleractinia</taxon>
        <taxon>Caryophylliina</taxon>
        <taxon>Caryophylliidae</taxon>
        <taxon>Desmophyllum</taxon>
    </lineage>
</organism>
<sequence length="159" mass="17268">MADLKGSALVILAEGAEENGSCYHYRRSTAGKSLASADPVVCSRSVVDKPDMSLEDAVKQSSKVKEILQDGRTKSGRIIGAICSCPKQPFMTHELQKGKEKLFDNQTSFCYIYSEERVVRDGNLITSRGPGTAFEFGIELVRAVRGNDGEAEKTGQAQC</sequence>
<reference evidence="2" key="1">
    <citation type="submission" date="2023-01" db="EMBL/GenBank/DDBJ databases">
        <title>Genome assembly of the deep-sea coral Lophelia pertusa.</title>
        <authorList>
            <person name="Herrera S."/>
            <person name="Cordes E."/>
        </authorList>
    </citation>
    <scope>NUCLEOTIDE SEQUENCE</scope>
    <source>
        <strain evidence="2">USNM1676648</strain>
        <tissue evidence="2">Polyp</tissue>
    </source>
</reference>